<evidence type="ECO:0000256" key="10">
    <source>
        <dbReference type="ARBA" id="ARBA00023136"/>
    </source>
</evidence>
<protein>
    <submittedName>
        <fullName evidence="14">Voltage-gated potassium channel</fullName>
    </submittedName>
</protein>
<dbReference type="GO" id="GO:0001508">
    <property type="term" value="P:action potential"/>
    <property type="evidence" value="ECO:0007669"/>
    <property type="project" value="TreeGrafter"/>
</dbReference>
<keyword evidence="5" id="KW-0631">Potassium channel</keyword>
<feature type="transmembrane region" description="Helical" evidence="12">
    <location>
        <begin position="222"/>
        <end position="247"/>
    </location>
</feature>
<reference evidence="14 15" key="1">
    <citation type="submission" date="2016-10" db="EMBL/GenBank/DDBJ databases">
        <authorList>
            <person name="de Groot N.N."/>
        </authorList>
    </citation>
    <scope>NUCLEOTIDE SEQUENCE [LARGE SCALE GENOMIC DNA]</scope>
    <source>
        <strain evidence="14 15">AR40</strain>
    </source>
</reference>
<dbReference type="InterPro" id="IPR027359">
    <property type="entry name" value="Volt_channel_dom_sf"/>
</dbReference>
<keyword evidence="10 12" id="KW-0472">Membrane</keyword>
<evidence type="ECO:0000256" key="4">
    <source>
        <dbReference type="ARBA" id="ARBA00022692"/>
    </source>
</evidence>
<evidence type="ECO:0000256" key="2">
    <source>
        <dbReference type="ARBA" id="ARBA00022448"/>
    </source>
</evidence>
<dbReference type="InterPro" id="IPR028325">
    <property type="entry name" value="VG_K_chnl"/>
</dbReference>
<keyword evidence="11 14" id="KW-0407">Ion channel</keyword>
<dbReference type="Proteomes" id="UP000182584">
    <property type="component" value="Unassembled WGS sequence"/>
</dbReference>
<dbReference type="GO" id="GO:0005249">
    <property type="term" value="F:voltage-gated potassium channel activity"/>
    <property type="evidence" value="ECO:0007669"/>
    <property type="project" value="InterPro"/>
</dbReference>
<keyword evidence="8 12" id="KW-1133">Transmembrane helix</keyword>
<evidence type="ECO:0000256" key="8">
    <source>
        <dbReference type="ARBA" id="ARBA00022989"/>
    </source>
</evidence>
<feature type="domain" description="Ion transport" evidence="13">
    <location>
        <begin position="44"/>
        <end position="249"/>
    </location>
</feature>
<proteinExistence type="predicted"/>
<feature type="transmembrane region" description="Helical" evidence="12">
    <location>
        <begin position="65"/>
        <end position="87"/>
    </location>
</feature>
<feature type="transmembrane region" description="Helical" evidence="12">
    <location>
        <begin position="99"/>
        <end position="126"/>
    </location>
</feature>
<evidence type="ECO:0000256" key="11">
    <source>
        <dbReference type="ARBA" id="ARBA00023303"/>
    </source>
</evidence>
<evidence type="ECO:0000256" key="5">
    <source>
        <dbReference type="ARBA" id="ARBA00022826"/>
    </source>
</evidence>
<dbReference type="SUPFAM" id="SSF81324">
    <property type="entry name" value="Voltage-gated potassium channels"/>
    <property type="match status" value="1"/>
</dbReference>
<keyword evidence="3" id="KW-0633">Potassium transport</keyword>
<dbReference type="Gene3D" id="1.10.287.70">
    <property type="match status" value="1"/>
</dbReference>
<dbReference type="GO" id="GO:0008076">
    <property type="term" value="C:voltage-gated potassium channel complex"/>
    <property type="evidence" value="ECO:0007669"/>
    <property type="project" value="InterPro"/>
</dbReference>
<accession>A0A1H9S0U1</accession>
<dbReference type="PANTHER" id="PTHR11537:SF254">
    <property type="entry name" value="POTASSIUM VOLTAGE-GATED CHANNEL PROTEIN SHAB"/>
    <property type="match status" value="1"/>
</dbReference>
<evidence type="ECO:0000256" key="7">
    <source>
        <dbReference type="ARBA" id="ARBA00022958"/>
    </source>
</evidence>
<feature type="transmembrane region" description="Helical" evidence="12">
    <location>
        <begin position="165"/>
        <end position="184"/>
    </location>
</feature>
<sequence length="259" mass="29319">MILKTEKSGLLIRGQVDMSDYKRRVYEVIEVSNVGDRSSRAYDVVITTAVIVGLLPMTLKGENLYTRLIELLTGFIFLTDYCVRVYTADFKMGYKSIKAYIAYVLTPLAIMDLLAIIPVITLFIPVSGFIRLLKLFRFFRVFKLIRYSKTMIVIANVIRKVKSQLLAVLILILIYIFVSAMLVFQMEQEIFDSFLDALYWATISITTIGYGDISPVTPVGRIITMISALVGMAIIALPTGIITAAYMNEINKKKTKYEL</sequence>
<comment type="subcellular location">
    <subcellularLocation>
        <location evidence="1">Membrane</location>
        <topology evidence="1">Multi-pass membrane protein</topology>
    </subcellularLocation>
</comment>
<keyword evidence="9" id="KW-0406">Ion transport</keyword>
<evidence type="ECO:0000256" key="9">
    <source>
        <dbReference type="ARBA" id="ARBA00023065"/>
    </source>
</evidence>
<keyword evidence="4 12" id="KW-0812">Transmembrane</keyword>
<dbReference type="Gene3D" id="1.20.120.350">
    <property type="entry name" value="Voltage-gated potassium channels. Chain C"/>
    <property type="match status" value="1"/>
</dbReference>
<dbReference type="AlphaFoldDB" id="A0A1H9S0U1"/>
<dbReference type="Pfam" id="PF00520">
    <property type="entry name" value="Ion_trans"/>
    <property type="match status" value="1"/>
</dbReference>
<organism evidence="14 15">
    <name type="scientific">Butyrivibrio fibrisolvens</name>
    <dbReference type="NCBI Taxonomy" id="831"/>
    <lineage>
        <taxon>Bacteria</taxon>
        <taxon>Bacillati</taxon>
        <taxon>Bacillota</taxon>
        <taxon>Clostridia</taxon>
        <taxon>Lachnospirales</taxon>
        <taxon>Lachnospiraceae</taxon>
        <taxon>Butyrivibrio</taxon>
    </lineage>
</organism>
<dbReference type="PRINTS" id="PR00169">
    <property type="entry name" value="KCHANNEL"/>
</dbReference>
<evidence type="ECO:0000313" key="15">
    <source>
        <dbReference type="Proteomes" id="UP000182584"/>
    </source>
</evidence>
<dbReference type="EMBL" id="FOGJ01000011">
    <property type="protein sequence ID" value="SER78650.1"/>
    <property type="molecule type" value="Genomic_DNA"/>
</dbReference>
<evidence type="ECO:0000256" key="1">
    <source>
        <dbReference type="ARBA" id="ARBA00004141"/>
    </source>
</evidence>
<evidence type="ECO:0000259" key="13">
    <source>
        <dbReference type="Pfam" id="PF00520"/>
    </source>
</evidence>
<dbReference type="InterPro" id="IPR005821">
    <property type="entry name" value="Ion_trans_dom"/>
</dbReference>
<evidence type="ECO:0000256" key="12">
    <source>
        <dbReference type="SAM" id="Phobius"/>
    </source>
</evidence>
<dbReference type="PANTHER" id="PTHR11537">
    <property type="entry name" value="VOLTAGE-GATED POTASSIUM CHANNEL"/>
    <property type="match status" value="1"/>
</dbReference>
<evidence type="ECO:0000256" key="6">
    <source>
        <dbReference type="ARBA" id="ARBA00022882"/>
    </source>
</evidence>
<name>A0A1H9S0U1_BUTFI</name>
<keyword evidence="2" id="KW-0813">Transport</keyword>
<evidence type="ECO:0000313" key="14">
    <source>
        <dbReference type="EMBL" id="SER78650.1"/>
    </source>
</evidence>
<keyword evidence="6" id="KW-0851">Voltage-gated channel</keyword>
<evidence type="ECO:0000256" key="3">
    <source>
        <dbReference type="ARBA" id="ARBA00022538"/>
    </source>
</evidence>
<keyword evidence="7" id="KW-0630">Potassium</keyword>
<gene>
    <name evidence="14" type="ORF">SAMN04487884_11133</name>
</gene>